<name>A0A6S7KPW6_PARCT</name>
<evidence type="ECO:0000259" key="1">
    <source>
        <dbReference type="Pfam" id="PF12859"/>
    </source>
</evidence>
<dbReference type="AlphaFoldDB" id="A0A6S7KPW6"/>
<protein>
    <recommendedName>
        <fullName evidence="1">Anaphase-promoting complex subunit 1 N-terminal domain-containing protein</fullName>
    </recommendedName>
</protein>
<keyword evidence="3" id="KW-1185">Reference proteome</keyword>
<gene>
    <name evidence="2" type="ORF">PACLA_8A088815</name>
</gene>
<organism evidence="2 3">
    <name type="scientific">Paramuricea clavata</name>
    <name type="common">Red gorgonian</name>
    <name type="synonym">Violescent sea-whip</name>
    <dbReference type="NCBI Taxonomy" id="317549"/>
    <lineage>
        <taxon>Eukaryota</taxon>
        <taxon>Metazoa</taxon>
        <taxon>Cnidaria</taxon>
        <taxon>Anthozoa</taxon>
        <taxon>Octocorallia</taxon>
        <taxon>Malacalcyonacea</taxon>
        <taxon>Plexauridae</taxon>
        <taxon>Paramuricea</taxon>
    </lineage>
</organism>
<dbReference type="Proteomes" id="UP001152795">
    <property type="component" value="Unassembled WGS sequence"/>
</dbReference>
<feature type="non-terminal residue" evidence="2">
    <location>
        <position position="74"/>
    </location>
</feature>
<feature type="domain" description="Anaphase-promoting complex subunit 1 N-terminal" evidence="1">
    <location>
        <begin position="10"/>
        <end position="66"/>
    </location>
</feature>
<reference evidence="2" key="1">
    <citation type="submission" date="2020-04" db="EMBL/GenBank/DDBJ databases">
        <authorList>
            <person name="Alioto T."/>
            <person name="Alioto T."/>
            <person name="Gomez Garrido J."/>
        </authorList>
    </citation>
    <scope>NUCLEOTIDE SEQUENCE</scope>
    <source>
        <strain evidence="2">A484AB</strain>
    </source>
</reference>
<evidence type="ECO:0000313" key="3">
    <source>
        <dbReference type="Proteomes" id="UP001152795"/>
    </source>
</evidence>
<feature type="non-terminal residue" evidence="2">
    <location>
        <position position="1"/>
    </location>
</feature>
<dbReference type="InterPro" id="IPR049255">
    <property type="entry name" value="Apc1_N"/>
</dbReference>
<dbReference type="EMBL" id="CACRXK020037158">
    <property type="protein sequence ID" value="CAB4044994.1"/>
    <property type="molecule type" value="Genomic_DNA"/>
</dbReference>
<comment type="caution">
    <text evidence="2">The sequence shown here is derived from an EMBL/GenBank/DDBJ whole genome shotgun (WGS) entry which is preliminary data.</text>
</comment>
<accession>A0A6S7KPW6</accession>
<evidence type="ECO:0000313" key="2">
    <source>
        <dbReference type="EMBL" id="CAB4044994.1"/>
    </source>
</evidence>
<dbReference type="Pfam" id="PF12859">
    <property type="entry name" value="ANAPC1"/>
    <property type="match status" value="1"/>
</dbReference>
<sequence>PEYWHLTRCENNGIEDEVYVCSCTAVWSRGSGNSKVLCKSFTVDTPITNVVWCTFEKQETNTSNNNVPKRSLCV</sequence>
<proteinExistence type="predicted"/>